<dbReference type="FunFam" id="3.40.50.150:FF:000023">
    <property type="entry name" value="Ribosomal RNA small subunit methyltransferase A"/>
    <property type="match status" value="1"/>
</dbReference>
<dbReference type="PANTHER" id="PTHR11727">
    <property type="entry name" value="DIMETHYLADENOSINE TRANSFERASE"/>
    <property type="match status" value="1"/>
</dbReference>
<reference evidence="10 11" key="1">
    <citation type="submission" date="2020-08" db="EMBL/GenBank/DDBJ databases">
        <title>Cohnella phylogeny.</title>
        <authorList>
            <person name="Dunlap C."/>
        </authorList>
    </citation>
    <scope>NUCLEOTIDE SEQUENCE [LARGE SCALE GENOMIC DNA]</scope>
    <source>
        <strain evidence="10 11">DSM 25241</strain>
    </source>
</reference>
<evidence type="ECO:0000256" key="3">
    <source>
        <dbReference type="ARBA" id="ARBA00022603"/>
    </source>
</evidence>
<dbReference type="PANTHER" id="PTHR11727:SF7">
    <property type="entry name" value="DIMETHYLADENOSINE TRANSFERASE-RELATED"/>
    <property type="match status" value="1"/>
</dbReference>
<protein>
    <recommendedName>
        <fullName evidence="7">Ribosomal RNA small subunit methyltransferase A</fullName>
        <ecNumber evidence="7">2.1.1.182</ecNumber>
    </recommendedName>
    <alternativeName>
        <fullName evidence="7">16S rRNA (adenine(1518)-N(6)/adenine(1519)-N(6))-dimethyltransferase</fullName>
    </alternativeName>
    <alternativeName>
        <fullName evidence="7">16S rRNA dimethyladenosine transferase</fullName>
    </alternativeName>
    <alternativeName>
        <fullName evidence="7">16S rRNA dimethylase</fullName>
    </alternativeName>
    <alternativeName>
        <fullName evidence="7">S-adenosylmethionine-6-N', N'-adenosyl(rRNA) dimethyltransferase</fullName>
    </alternativeName>
</protein>
<dbReference type="InterPro" id="IPR020598">
    <property type="entry name" value="rRNA_Ade_methylase_Trfase_N"/>
</dbReference>
<evidence type="ECO:0000313" key="10">
    <source>
        <dbReference type="EMBL" id="MBB6638272.1"/>
    </source>
</evidence>
<dbReference type="SMART" id="SM00650">
    <property type="entry name" value="rADc"/>
    <property type="match status" value="1"/>
</dbReference>
<dbReference type="GO" id="GO:0005829">
    <property type="term" value="C:cytosol"/>
    <property type="evidence" value="ECO:0007669"/>
    <property type="project" value="TreeGrafter"/>
</dbReference>
<dbReference type="InterPro" id="IPR011530">
    <property type="entry name" value="rRNA_adenine_dimethylase"/>
</dbReference>
<name>A0A841T3S8_9BACL</name>
<evidence type="ECO:0000256" key="8">
    <source>
        <dbReference type="PROSITE-ProRule" id="PRU01026"/>
    </source>
</evidence>
<feature type="binding site" evidence="7 8">
    <location>
        <position position="36"/>
    </location>
    <ligand>
        <name>S-adenosyl-L-methionine</name>
        <dbReference type="ChEBI" id="CHEBI:59789"/>
    </ligand>
</feature>
<dbReference type="EMBL" id="JACJVQ010000031">
    <property type="protein sequence ID" value="MBB6638272.1"/>
    <property type="molecule type" value="Genomic_DNA"/>
</dbReference>
<dbReference type="InterPro" id="IPR029063">
    <property type="entry name" value="SAM-dependent_MTases_sf"/>
</dbReference>
<evidence type="ECO:0000256" key="1">
    <source>
        <dbReference type="ARBA" id="ARBA00022490"/>
    </source>
</evidence>
<dbReference type="NCBIfam" id="TIGR00755">
    <property type="entry name" value="ksgA"/>
    <property type="match status" value="1"/>
</dbReference>
<dbReference type="EC" id="2.1.1.182" evidence="7"/>
<dbReference type="GO" id="GO:0003723">
    <property type="term" value="F:RNA binding"/>
    <property type="evidence" value="ECO:0007669"/>
    <property type="project" value="UniProtKB-UniRule"/>
</dbReference>
<feature type="domain" description="Ribosomal RNA adenine methylase transferase N-terminal" evidence="9">
    <location>
        <begin position="43"/>
        <end position="219"/>
    </location>
</feature>
<dbReference type="InterPro" id="IPR020596">
    <property type="entry name" value="rRNA_Ade_Mease_Trfase_CS"/>
</dbReference>
<keyword evidence="3 7" id="KW-0489">Methyltransferase</keyword>
<dbReference type="Pfam" id="PF00398">
    <property type="entry name" value="RrnaAD"/>
    <property type="match status" value="1"/>
</dbReference>
<dbReference type="Proteomes" id="UP000535838">
    <property type="component" value="Unassembled WGS sequence"/>
</dbReference>
<dbReference type="SUPFAM" id="SSF53335">
    <property type="entry name" value="S-adenosyl-L-methionine-dependent methyltransferases"/>
    <property type="match status" value="1"/>
</dbReference>
<dbReference type="PROSITE" id="PS01131">
    <property type="entry name" value="RRNA_A_DIMETH"/>
    <property type="match status" value="1"/>
</dbReference>
<dbReference type="InterPro" id="IPR023165">
    <property type="entry name" value="rRNA_Ade_diMease-like_C"/>
</dbReference>
<evidence type="ECO:0000259" key="9">
    <source>
        <dbReference type="SMART" id="SM00650"/>
    </source>
</evidence>
<dbReference type="Gene3D" id="3.40.50.150">
    <property type="entry name" value="Vaccinia Virus protein VP39"/>
    <property type="match status" value="1"/>
</dbReference>
<feature type="binding site" evidence="7 8">
    <location>
        <position position="63"/>
    </location>
    <ligand>
        <name>S-adenosyl-L-methionine</name>
        <dbReference type="ChEBI" id="CHEBI:59789"/>
    </ligand>
</feature>
<feature type="binding site" evidence="7 8">
    <location>
        <position position="109"/>
    </location>
    <ligand>
        <name>S-adenosyl-L-methionine</name>
        <dbReference type="ChEBI" id="CHEBI:59789"/>
    </ligand>
</feature>
<gene>
    <name evidence="7 10" type="primary">rsmA</name>
    <name evidence="7" type="synonym">ksgA</name>
    <name evidence="10" type="ORF">H7B67_29430</name>
</gene>
<proteinExistence type="inferred from homology"/>
<feature type="binding site" evidence="7 8">
    <location>
        <position position="134"/>
    </location>
    <ligand>
        <name>S-adenosyl-L-methionine</name>
        <dbReference type="ChEBI" id="CHEBI:59789"/>
    </ligand>
</feature>
<feature type="binding site" evidence="7 8">
    <location>
        <position position="84"/>
    </location>
    <ligand>
        <name>S-adenosyl-L-methionine</name>
        <dbReference type="ChEBI" id="CHEBI:59789"/>
    </ligand>
</feature>
<evidence type="ECO:0000256" key="5">
    <source>
        <dbReference type="ARBA" id="ARBA00022691"/>
    </source>
</evidence>
<evidence type="ECO:0000256" key="6">
    <source>
        <dbReference type="ARBA" id="ARBA00022884"/>
    </source>
</evidence>
<keyword evidence="2 7" id="KW-0698">rRNA processing</keyword>
<dbReference type="GO" id="GO:0052908">
    <property type="term" value="F:16S rRNA (adenine(1518)-N(6)/adenine(1519)-N(6))-dimethyltransferase activity"/>
    <property type="evidence" value="ECO:0007669"/>
    <property type="project" value="UniProtKB-EC"/>
</dbReference>
<accession>A0A841T3S8</accession>
<evidence type="ECO:0000256" key="4">
    <source>
        <dbReference type="ARBA" id="ARBA00022679"/>
    </source>
</evidence>
<dbReference type="RefSeq" id="WP_185123477.1">
    <property type="nucleotide sequence ID" value="NZ_JACJVQ010000031.1"/>
</dbReference>
<dbReference type="PROSITE" id="PS51689">
    <property type="entry name" value="SAM_RNA_A_N6_MT"/>
    <property type="match status" value="1"/>
</dbReference>
<dbReference type="AlphaFoldDB" id="A0A841T3S8"/>
<keyword evidence="5 7" id="KW-0949">S-adenosyl-L-methionine</keyword>
<organism evidence="10 11">
    <name type="scientific">Cohnella thailandensis</name>
    <dbReference type="NCBI Taxonomy" id="557557"/>
    <lineage>
        <taxon>Bacteria</taxon>
        <taxon>Bacillati</taxon>
        <taxon>Bacillota</taxon>
        <taxon>Bacilli</taxon>
        <taxon>Bacillales</taxon>
        <taxon>Paenibacillaceae</taxon>
        <taxon>Cohnella</taxon>
    </lineage>
</organism>
<comment type="similarity">
    <text evidence="7">Belongs to the class I-like SAM-binding methyltransferase superfamily. rRNA adenine N(6)-methyltransferase family. RsmA subfamily.</text>
</comment>
<evidence type="ECO:0000256" key="2">
    <source>
        <dbReference type="ARBA" id="ARBA00022552"/>
    </source>
</evidence>
<sequence length="299" mass="32698">MTPSNFRAGADIATPNRTKDIIRKHGFTFKKSLGQNFLIDKNILDKIVAAAELSPAKGALEIGPGIGALTERLAEEAGRVAAVEIDTRLIPILRDVMAERDNVNIVHGDVLKTDLHRLWKEQFASCEQVSVVANLPYYVTTPIIMKLLEEGLPIESIVVMVQKEVAERMAAKPGGKDYGTLSIAVQYYCEPQLVCIVPSGSFIPAPNVDSAVIKLKRRGEPAVAVRNEAAFFKVVHAAFAQRRKTLQNNLSQLAGKERKQELGALLESCGIKPERRGETLTLQEYATLTEALLEAGILS</sequence>
<keyword evidence="1 7" id="KW-0963">Cytoplasm</keyword>
<dbReference type="Gene3D" id="1.10.8.100">
    <property type="entry name" value="Ribosomal RNA adenine dimethylase-like, domain 2"/>
    <property type="match status" value="1"/>
</dbReference>
<evidence type="ECO:0000313" key="11">
    <source>
        <dbReference type="Proteomes" id="UP000535838"/>
    </source>
</evidence>
<dbReference type="CDD" id="cd02440">
    <property type="entry name" value="AdoMet_MTases"/>
    <property type="match status" value="1"/>
</dbReference>
<dbReference type="InterPro" id="IPR001737">
    <property type="entry name" value="KsgA/Erm"/>
</dbReference>
<feature type="binding site" evidence="7 8">
    <location>
        <position position="38"/>
    </location>
    <ligand>
        <name>S-adenosyl-L-methionine</name>
        <dbReference type="ChEBI" id="CHEBI:59789"/>
    </ligand>
</feature>
<comment type="function">
    <text evidence="7">Specifically dimethylates two adjacent adenosines (A1518 and A1519) in the loop of a conserved hairpin near the 3'-end of 16S rRNA in the 30S particle. May play a critical role in biogenesis of 30S subunits.</text>
</comment>
<comment type="catalytic activity">
    <reaction evidence="7">
        <text>adenosine(1518)/adenosine(1519) in 16S rRNA + 4 S-adenosyl-L-methionine = N(6)-dimethyladenosine(1518)/N(6)-dimethyladenosine(1519) in 16S rRNA + 4 S-adenosyl-L-homocysteine + 4 H(+)</text>
        <dbReference type="Rhea" id="RHEA:19609"/>
        <dbReference type="Rhea" id="RHEA-COMP:10232"/>
        <dbReference type="Rhea" id="RHEA-COMP:10233"/>
        <dbReference type="ChEBI" id="CHEBI:15378"/>
        <dbReference type="ChEBI" id="CHEBI:57856"/>
        <dbReference type="ChEBI" id="CHEBI:59789"/>
        <dbReference type="ChEBI" id="CHEBI:74411"/>
        <dbReference type="ChEBI" id="CHEBI:74493"/>
        <dbReference type="EC" id="2.1.1.182"/>
    </reaction>
</comment>
<comment type="subcellular location">
    <subcellularLocation>
        <location evidence="7">Cytoplasm</location>
    </subcellularLocation>
</comment>
<dbReference type="HAMAP" id="MF_00607">
    <property type="entry name" value="16SrRNA_methyltr_A"/>
    <property type="match status" value="1"/>
</dbReference>
<evidence type="ECO:0000256" key="7">
    <source>
        <dbReference type="HAMAP-Rule" id="MF_00607"/>
    </source>
</evidence>
<keyword evidence="6 7" id="KW-0694">RNA-binding</keyword>
<keyword evidence="4 7" id="KW-0808">Transferase</keyword>
<comment type="caution">
    <text evidence="10">The sequence shown here is derived from an EMBL/GenBank/DDBJ whole genome shotgun (WGS) entry which is preliminary data.</text>
</comment>
<keyword evidence="11" id="KW-1185">Reference proteome</keyword>